<keyword evidence="1" id="KW-0472">Membrane</keyword>
<evidence type="ECO:0000313" key="3">
    <source>
        <dbReference type="EMBL" id="QAA34417.1"/>
    </source>
</evidence>
<feature type="transmembrane region" description="Helical" evidence="1">
    <location>
        <begin position="53"/>
        <end position="68"/>
    </location>
</feature>
<feature type="transmembrane region" description="Helical" evidence="1">
    <location>
        <begin position="187"/>
        <end position="205"/>
    </location>
</feature>
<accession>A0A410DZC1</accession>
<evidence type="ECO:0000313" key="4">
    <source>
        <dbReference type="Proteomes" id="UP000286268"/>
    </source>
</evidence>
<dbReference type="EMBL" id="CP025746">
    <property type="protein sequence ID" value="QAA34417.1"/>
    <property type="molecule type" value="Genomic_DNA"/>
</dbReference>
<dbReference type="AlphaFoldDB" id="A0A410DZC1"/>
<dbReference type="Proteomes" id="UP000286268">
    <property type="component" value="Chromosome"/>
</dbReference>
<sequence>MANFFDIIITIFLLFIAIINLNTLRFTKREVITIVLVTSIISIPFGFYLRYLSIVPIDLILIIFIYIKEKKITISILMPLLANIISIISDYIVSCINVFVFNLHIVKYYESGIYILSLIETIAIIVIISRFIGYLIENKFKIFNVDFTNKFSLIIIISLTITLIVFYTNIVLGSKLGFTDEILKLNGVLFFIYCIFLGITMNILFKSVTKELELKNKQAHFESLQRYTENLENLYSEMRVFKHDYINIISSMIGYMEDNDMEGLKSHFTKNIIPLSDEIGRSSSQIDLLKNIKIPEIKGMLSSKLIRAQEMGIDVKIDIVEPISSIPMGIIDIVRALGILLDNAIEGAEKCEIPILRVGFVKKEESLIVIILNSCLEDVPPIYKLNKKGFSTKGENRGVGLSNLKMILDKYQNVFLDTIIEDNTFLQKVTIENN</sequence>
<name>A0A410DZC1_9CLOT</name>
<dbReference type="OrthoDB" id="1656061at2"/>
<dbReference type="GO" id="GO:0042802">
    <property type="term" value="F:identical protein binding"/>
    <property type="evidence" value="ECO:0007669"/>
    <property type="project" value="TreeGrafter"/>
</dbReference>
<evidence type="ECO:0000259" key="2">
    <source>
        <dbReference type="Pfam" id="PF14501"/>
    </source>
</evidence>
<feature type="domain" description="Sensor histidine kinase NatK-like C-terminal" evidence="2">
    <location>
        <begin position="329"/>
        <end position="431"/>
    </location>
</feature>
<proteinExistence type="predicted"/>
<reference evidence="3 4" key="1">
    <citation type="submission" date="2018-01" db="EMBL/GenBank/DDBJ databases">
        <title>Genome Sequencing and Assembly of Anaerobacter polyendosporus strain CT4.</title>
        <authorList>
            <person name="Tachaapaikoon C."/>
            <person name="Sutheeworapong S."/>
            <person name="Jenjaroenpun P."/>
            <person name="Wongsurawat T."/>
            <person name="Nookeaw I."/>
            <person name="Cheawchanlertfa P."/>
            <person name="Kosugi A."/>
            <person name="Cheevadhanarak S."/>
            <person name="Ratanakhanokchai K."/>
        </authorList>
    </citation>
    <scope>NUCLEOTIDE SEQUENCE [LARGE SCALE GENOMIC DNA]</scope>
    <source>
        <strain evidence="3 4">CT4</strain>
    </source>
</reference>
<dbReference type="Gene3D" id="3.30.565.10">
    <property type="entry name" value="Histidine kinase-like ATPase, C-terminal domain"/>
    <property type="match status" value="1"/>
</dbReference>
<gene>
    <name evidence="3" type="ORF">C1I91_23790</name>
</gene>
<dbReference type="InterPro" id="IPR032834">
    <property type="entry name" value="NatK-like_C"/>
</dbReference>
<feature type="transmembrane region" description="Helical" evidence="1">
    <location>
        <begin position="80"/>
        <end position="101"/>
    </location>
</feature>
<keyword evidence="1" id="KW-1133">Transmembrane helix</keyword>
<feature type="transmembrane region" description="Helical" evidence="1">
    <location>
        <begin position="113"/>
        <end position="135"/>
    </location>
</feature>
<feature type="transmembrane region" description="Helical" evidence="1">
    <location>
        <begin position="6"/>
        <end position="24"/>
    </location>
</feature>
<dbReference type="InterPro" id="IPR036890">
    <property type="entry name" value="HATPase_C_sf"/>
</dbReference>
<dbReference type="CDD" id="cd16935">
    <property type="entry name" value="HATPase_AgrC-ComD-like"/>
    <property type="match status" value="1"/>
</dbReference>
<protein>
    <submittedName>
        <fullName evidence="3">Accessory regulator AgrC</fullName>
    </submittedName>
</protein>
<dbReference type="PANTHER" id="PTHR40448:SF1">
    <property type="entry name" value="TWO-COMPONENT SENSOR HISTIDINE KINASE"/>
    <property type="match status" value="1"/>
</dbReference>
<organism evidence="3 4">
    <name type="scientific">Clostridium manihotivorum</name>
    <dbReference type="NCBI Taxonomy" id="2320868"/>
    <lineage>
        <taxon>Bacteria</taxon>
        <taxon>Bacillati</taxon>
        <taxon>Bacillota</taxon>
        <taxon>Clostridia</taxon>
        <taxon>Eubacteriales</taxon>
        <taxon>Clostridiaceae</taxon>
        <taxon>Clostridium</taxon>
    </lineage>
</organism>
<evidence type="ECO:0000256" key="1">
    <source>
        <dbReference type="SAM" id="Phobius"/>
    </source>
</evidence>
<dbReference type="PANTHER" id="PTHR40448">
    <property type="entry name" value="TWO-COMPONENT SENSOR HISTIDINE KINASE"/>
    <property type="match status" value="1"/>
</dbReference>
<dbReference type="RefSeq" id="WP_128215132.1">
    <property type="nucleotide sequence ID" value="NZ_CP025746.1"/>
</dbReference>
<keyword evidence="4" id="KW-1185">Reference proteome</keyword>
<dbReference type="SUPFAM" id="SSF55874">
    <property type="entry name" value="ATPase domain of HSP90 chaperone/DNA topoisomerase II/histidine kinase"/>
    <property type="match status" value="1"/>
</dbReference>
<dbReference type="KEGG" id="cmah:C1I91_23790"/>
<keyword evidence="1" id="KW-0812">Transmembrane</keyword>
<dbReference type="Pfam" id="PF14501">
    <property type="entry name" value="HATPase_c_5"/>
    <property type="match status" value="1"/>
</dbReference>
<feature type="transmembrane region" description="Helical" evidence="1">
    <location>
        <begin position="147"/>
        <end position="167"/>
    </location>
</feature>